<gene>
    <name evidence="8" type="ORF">FE263_13330</name>
</gene>
<keyword evidence="2" id="KW-0813">Transport</keyword>
<keyword evidence="4 6" id="KW-1133">Transmembrane helix</keyword>
<feature type="transmembrane region" description="Helical" evidence="6">
    <location>
        <begin position="120"/>
        <end position="142"/>
    </location>
</feature>
<dbReference type="EMBL" id="VCDI01000004">
    <property type="protein sequence ID" value="TLU72100.1"/>
    <property type="molecule type" value="Genomic_DNA"/>
</dbReference>
<comment type="caution">
    <text evidence="8">The sequence shown here is derived from an EMBL/GenBank/DDBJ whole genome shotgun (WGS) entry which is preliminary data.</text>
</comment>
<dbReference type="GO" id="GO:0022857">
    <property type="term" value="F:transmembrane transporter activity"/>
    <property type="evidence" value="ECO:0007669"/>
    <property type="project" value="InterPro"/>
</dbReference>
<feature type="transmembrane region" description="Helical" evidence="6">
    <location>
        <begin position="345"/>
        <end position="368"/>
    </location>
</feature>
<evidence type="ECO:0000259" key="7">
    <source>
        <dbReference type="PROSITE" id="PS50850"/>
    </source>
</evidence>
<proteinExistence type="predicted"/>
<feature type="transmembrane region" description="Helical" evidence="6">
    <location>
        <begin position="380"/>
        <end position="400"/>
    </location>
</feature>
<feature type="transmembrane region" description="Helical" evidence="6">
    <location>
        <begin position="188"/>
        <end position="208"/>
    </location>
</feature>
<protein>
    <submittedName>
        <fullName evidence="8">MFS transporter</fullName>
    </submittedName>
</protein>
<evidence type="ECO:0000256" key="4">
    <source>
        <dbReference type="ARBA" id="ARBA00022989"/>
    </source>
</evidence>
<dbReference type="Gene3D" id="1.20.1250.20">
    <property type="entry name" value="MFS general substrate transporter like domains"/>
    <property type="match status" value="2"/>
</dbReference>
<feature type="transmembrane region" description="Helical" evidence="6">
    <location>
        <begin position="26"/>
        <end position="43"/>
    </location>
</feature>
<dbReference type="GO" id="GO:0005886">
    <property type="term" value="C:plasma membrane"/>
    <property type="evidence" value="ECO:0007669"/>
    <property type="project" value="TreeGrafter"/>
</dbReference>
<keyword evidence="9" id="KW-1185">Reference proteome</keyword>
<feature type="transmembrane region" description="Helical" evidence="6">
    <location>
        <begin position="412"/>
        <end position="431"/>
    </location>
</feature>
<dbReference type="FunFam" id="1.20.1250.20:FF:000018">
    <property type="entry name" value="MFS transporter permease"/>
    <property type="match status" value="1"/>
</dbReference>
<sequence>MTVQYADHRDDAPIEDRRYDAAARKAIRVLLPMIILIYLLSYLDRTNVALAKPAFQRDLGIGPAAYGLGSGLFFIAYAFLEVPSNLLAYRIGPRRWIARIAVTWGIVSVAMVFVRGDLSFYVLRVLLGAAEAGLFPALLYLITSWFAYRERSIMVGWLYVAPPLAIIFGNPFGGLLMELNGAGGLQGWQWMFLIEGLPTIAMGVFLWFRLPDRPRSATWLNPEEAAVLERRAIANTEQRAAIESHGWTKGLGSATTLLIGTIYFLNQVGWNGLVFFAPGAIHQMNVTSPLLLGIVSSSIGIGALIGVLVIPRLHRRVPSDSLFLAAVTIGFLLCGLGFGSTGNHVLQMLFIVCGAIFGVGVLPVYWAVAMRQLNGLQAAAGLAAINTMGLSGGFVGPYLFGLAESWTGRSSSGFYLIAIASALALVPIFLLSRVAREDGTQAATQGATMPAAVARTALE</sequence>
<feature type="domain" description="Major facilitator superfamily (MFS) profile" evidence="7">
    <location>
        <begin position="30"/>
        <end position="436"/>
    </location>
</feature>
<evidence type="ECO:0000256" key="3">
    <source>
        <dbReference type="ARBA" id="ARBA00022692"/>
    </source>
</evidence>
<feature type="transmembrane region" description="Helical" evidence="6">
    <location>
        <begin position="154"/>
        <end position="176"/>
    </location>
</feature>
<evidence type="ECO:0000313" key="8">
    <source>
        <dbReference type="EMBL" id="TLU72100.1"/>
    </source>
</evidence>
<keyword evidence="3 6" id="KW-0812">Transmembrane</keyword>
<feature type="transmembrane region" description="Helical" evidence="6">
    <location>
        <begin position="96"/>
        <end position="114"/>
    </location>
</feature>
<dbReference type="InterPro" id="IPR011701">
    <property type="entry name" value="MFS"/>
</dbReference>
<feature type="transmembrane region" description="Helical" evidence="6">
    <location>
        <begin position="290"/>
        <end position="310"/>
    </location>
</feature>
<organism evidence="8 9">
    <name type="scientific">Lichenicoccus roseus</name>
    <dbReference type="NCBI Taxonomy" id="2683649"/>
    <lineage>
        <taxon>Bacteria</taxon>
        <taxon>Pseudomonadati</taxon>
        <taxon>Pseudomonadota</taxon>
        <taxon>Alphaproteobacteria</taxon>
        <taxon>Acetobacterales</taxon>
        <taxon>Acetobacteraceae</taxon>
        <taxon>Lichenicoccus</taxon>
    </lineage>
</organism>
<accession>A0A5R9J393</accession>
<dbReference type="PROSITE" id="PS50850">
    <property type="entry name" value="MFS"/>
    <property type="match status" value="1"/>
</dbReference>
<dbReference type="AlphaFoldDB" id="A0A5R9J393"/>
<evidence type="ECO:0000256" key="5">
    <source>
        <dbReference type="ARBA" id="ARBA00023136"/>
    </source>
</evidence>
<dbReference type="Pfam" id="PF07690">
    <property type="entry name" value="MFS_1"/>
    <property type="match status" value="1"/>
</dbReference>
<feature type="transmembrane region" description="Helical" evidence="6">
    <location>
        <begin position="251"/>
        <end position="270"/>
    </location>
</feature>
<dbReference type="InterPro" id="IPR020846">
    <property type="entry name" value="MFS_dom"/>
</dbReference>
<dbReference type="PANTHER" id="PTHR43791">
    <property type="entry name" value="PERMEASE-RELATED"/>
    <property type="match status" value="1"/>
</dbReference>
<dbReference type="CDD" id="cd17319">
    <property type="entry name" value="MFS_ExuT_GudP_like"/>
    <property type="match status" value="1"/>
</dbReference>
<dbReference type="OrthoDB" id="9773957at2"/>
<evidence type="ECO:0000313" key="9">
    <source>
        <dbReference type="Proteomes" id="UP000305654"/>
    </source>
</evidence>
<dbReference type="RefSeq" id="WP_138326506.1">
    <property type="nucleotide sequence ID" value="NZ_VCDI01000004.1"/>
</dbReference>
<dbReference type="InterPro" id="IPR036259">
    <property type="entry name" value="MFS_trans_sf"/>
</dbReference>
<name>A0A5R9J393_9PROT</name>
<evidence type="ECO:0000256" key="2">
    <source>
        <dbReference type="ARBA" id="ARBA00022448"/>
    </source>
</evidence>
<evidence type="ECO:0000256" key="1">
    <source>
        <dbReference type="ARBA" id="ARBA00004141"/>
    </source>
</evidence>
<dbReference type="Proteomes" id="UP000305654">
    <property type="component" value="Unassembled WGS sequence"/>
</dbReference>
<reference evidence="8 9" key="1">
    <citation type="submission" date="2019-05" db="EMBL/GenBank/DDBJ databases">
        <authorList>
            <person name="Pankratov T."/>
            <person name="Grouzdev D."/>
        </authorList>
    </citation>
    <scope>NUCLEOTIDE SEQUENCE [LARGE SCALE GENOMIC DNA]</scope>
    <source>
        <strain evidence="8 9">KEBCLARHB70R</strain>
    </source>
</reference>
<dbReference type="SUPFAM" id="SSF103473">
    <property type="entry name" value="MFS general substrate transporter"/>
    <property type="match status" value="1"/>
</dbReference>
<evidence type="ECO:0000256" key="6">
    <source>
        <dbReference type="SAM" id="Phobius"/>
    </source>
</evidence>
<dbReference type="PANTHER" id="PTHR43791:SF36">
    <property type="entry name" value="TRANSPORTER, PUTATIVE (AFU_ORTHOLOGUE AFUA_6G08340)-RELATED"/>
    <property type="match status" value="1"/>
</dbReference>
<feature type="transmembrane region" description="Helical" evidence="6">
    <location>
        <begin position="63"/>
        <end position="84"/>
    </location>
</feature>
<keyword evidence="5 6" id="KW-0472">Membrane</keyword>
<comment type="subcellular location">
    <subcellularLocation>
        <location evidence="1">Membrane</location>
        <topology evidence="1">Multi-pass membrane protein</topology>
    </subcellularLocation>
</comment>
<feature type="transmembrane region" description="Helical" evidence="6">
    <location>
        <begin position="322"/>
        <end position="339"/>
    </location>
</feature>